<dbReference type="OrthoDB" id="10028615at2759"/>
<gene>
    <name evidence="2" type="ORF">BJG266_LOCUS19293</name>
    <name evidence="3" type="ORF">QVE165_LOCUS24009</name>
</gene>
<dbReference type="Proteomes" id="UP000663877">
    <property type="component" value="Unassembled WGS sequence"/>
</dbReference>
<evidence type="ECO:0000313" key="3">
    <source>
        <dbReference type="EMBL" id="CAF1169026.1"/>
    </source>
</evidence>
<accession>A0A814LDY0</accession>
<comment type="caution">
    <text evidence="2">The sequence shown here is derived from an EMBL/GenBank/DDBJ whole genome shotgun (WGS) entry which is preliminary data.</text>
</comment>
<proteinExistence type="predicted"/>
<evidence type="ECO:0000313" key="4">
    <source>
        <dbReference type="Proteomes" id="UP000663832"/>
    </source>
</evidence>
<protein>
    <submittedName>
        <fullName evidence="2">Uncharacterized protein</fullName>
    </submittedName>
</protein>
<feature type="region of interest" description="Disordered" evidence="1">
    <location>
        <begin position="270"/>
        <end position="292"/>
    </location>
</feature>
<evidence type="ECO:0000256" key="1">
    <source>
        <dbReference type="SAM" id="MobiDB-lite"/>
    </source>
</evidence>
<name>A0A814LDY0_9BILA</name>
<feature type="compositionally biased region" description="Acidic residues" evidence="1">
    <location>
        <begin position="307"/>
        <end position="320"/>
    </location>
</feature>
<feature type="region of interest" description="Disordered" evidence="1">
    <location>
        <begin position="301"/>
        <end position="320"/>
    </location>
</feature>
<reference evidence="2" key="1">
    <citation type="submission" date="2021-02" db="EMBL/GenBank/DDBJ databases">
        <authorList>
            <person name="Nowell W R."/>
        </authorList>
    </citation>
    <scope>NUCLEOTIDE SEQUENCE</scope>
</reference>
<keyword evidence="4" id="KW-1185">Reference proteome</keyword>
<feature type="region of interest" description="Disordered" evidence="1">
    <location>
        <begin position="325"/>
        <end position="357"/>
    </location>
</feature>
<dbReference type="EMBL" id="CAJNOM010000166">
    <property type="protein sequence ID" value="CAF1169026.1"/>
    <property type="molecule type" value="Genomic_DNA"/>
</dbReference>
<dbReference type="AlphaFoldDB" id="A0A814LDY0"/>
<evidence type="ECO:0000313" key="5">
    <source>
        <dbReference type="Proteomes" id="UP000663877"/>
    </source>
</evidence>
<evidence type="ECO:0000313" key="2">
    <source>
        <dbReference type="EMBL" id="CAF1063382.1"/>
    </source>
</evidence>
<feature type="compositionally biased region" description="Acidic residues" evidence="1">
    <location>
        <begin position="270"/>
        <end position="279"/>
    </location>
</feature>
<sequence>MSVNQSMQMLTVVWNDKRFIASKSARNAARRSLFRATTIMLNSELKTLESQNNEIHHETNRCRTDLQKYDDKIQILDNMAHLATQSLEVYFQARMENLGTFVTEQCRIISDGIQEEADHWKEIHAMLQQKLVVPGDLRSYGGGNGLPRAVKQSPNFSRIAEVEEEEEENEEQSRTLTPLITQSLKKVRLLASKLSKDTSAIIPPQLDMSTTVHEETVIEEPAQPTSIIPETHVTLRDVSVIEKETEMNHDIPNPDLSVSLLPYMPTANLEDEDEEEEQDHEQQNNKSIASTISDKTFVKTSLKPFSSDEESDDDEDDDDDTIMEESLTADSTENARPLLLTADRSIRRPPPIREEKPNIKQERVSFREPLVIEHDHSNKTLLLNKTTFDTEKSSFIRPTIVDKHNISKLPTIASDNSNEEENTDIVHRTEEKQIDVDVPINVAEISKNPIVEQLPVSAAVENNTKRRTTRRTTTRLFRENQTDNLPTQIPAEVPKARYATRYSTRLASSVSNEEVTITRASTIHRRTTRFTSE</sequence>
<dbReference type="Proteomes" id="UP000663832">
    <property type="component" value="Unassembled WGS sequence"/>
</dbReference>
<organism evidence="2 5">
    <name type="scientific">Adineta steineri</name>
    <dbReference type="NCBI Taxonomy" id="433720"/>
    <lineage>
        <taxon>Eukaryota</taxon>
        <taxon>Metazoa</taxon>
        <taxon>Spiralia</taxon>
        <taxon>Gnathifera</taxon>
        <taxon>Rotifera</taxon>
        <taxon>Eurotatoria</taxon>
        <taxon>Bdelloidea</taxon>
        <taxon>Adinetida</taxon>
        <taxon>Adinetidae</taxon>
        <taxon>Adineta</taxon>
    </lineage>
</organism>
<dbReference type="EMBL" id="CAJNOI010000103">
    <property type="protein sequence ID" value="CAF1063382.1"/>
    <property type="molecule type" value="Genomic_DNA"/>
</dbReference>